<sequence length="455" mass="50912">MKTITEAKLKLSANKKLSDLLFILWAGGAALLSYSLVYALRKPFTAATFDGLEAFGLDYKVLVTIIQILGYLIAKFIGIKLISELKRENRLKFILVSIAVAELSLVAFGLLPAPYNMFAMFFNGLSLGCMWGVIFSFIEGRRTTDILASLLGISIVISSGTAKSIGLFVMNTLNVSEFWMPALIGAFALPLLALLGYSLTRLPQPTEQDIEQKSHRVTLNGRQRKELFIDFMPFLILLFVANLMLVVLRDIKEDFLVKIIDMSGHSSWMFAQVDTVVTLIILALFGAMVFVRSNIKVLVVLLGLVVMGTATMSFVSFNYDSLQLDAITWLFVQSLCLYVAYLCFQSIFFDRFIACFKIKGNVGFFIVTIDFIGYTGTVLVLMFKEFAHTEINWLEFYNLLSGYVGLICTVAFTCSMIYLIQRYKKEKLLKKEREAGLSGGIKFVGEGMESTLSQI</sequence>
<feature type="transmembrane region" description="Helical" evidence="1">
    <location>
        <begin position="178"/>
        <end position="199"/>
    </location>
</feature>
<organism evidence="2 4">
    <name type="scientific">Bacteroides faecis</name>
    <dbReference type="NCBI Taxonomy" id="674529"/>
    <lineage>
        <taxon>Bacteria</taxon>
        <taxon>Pseudomonadati</taxon>
        <taxon>Bacteroidota</taxon>
        <taxon>Bacteroidia</taxon>
        <taxon>Bacteroidales</taxon>
        <taxon>Bacteroidaceae</taxon>
        <taxon>Bacteroides</taxon>
    </lineage>
</organism>
<dbReference type="GeneID" id="69589755"/>
<evidence type="ECO:0000313" key="2">
    <source>
        <dbReference type="EMBL" id="CUP55745.1"/>
    </source>
</evidence>
<feature type="transmembrane region" description="Helical" evidence="1">
    <location>
        <begin position="403"/>
        <end position="420"/>
    </location>
</feature>
<dbReference type="AlphaFoldDB" id="A0A3E5FZT0"/>
<feature type="transmembrane region" description="Helical" evidence="1">
    <location>
        <begin position="297"/>
        <end position="317"/>
    </location>
</feature>
<feature type="transmembrane region" description="Helical" evidence="1">
    <location>
        <begin position="268"/>
        <end position="290"/>
    </location>
</feature>
<evidence type="ECO:0000256" key="1">
    <source>
        <dbReference type="SAM" id="Phobius"/>
    </source>
</evidence>
<dbReference type="InterPro" id="IPR036259">
    <property type="entry name" value="MFS_trans_sf"/>
</dbReference>
<feature type="transmembrane region" description="Helical" evidence="1">
    <location>
        <begin position="20"/>
        <end position="39"/>
    </location>
</feature>
<evidence type="ECO:0000313" key="3">
    <source>
        <dbReference type="EMBL" id="MCS2792714.1"/>
    </source>
</evidence>
<feature type="transmembrane region" description="Helical" evidence="1">
    <location>
        <begin position="361"/>
        <end position="383"/>
    </location>
</feature>
<feature type="transmembrane region" description="Helical" evidence="1">
    <location>
        <begin position="227"/>
        <end position="248"/>
    </location>
</feature>
<feature type="transmembrane region" description="Helical" evidence="1">
    <location>
        <begin position="59"/>
        <end position="79"/>
    </location>
</feature>
<dbReference type="Pfam" id="PF18943">
    <property type="entry name" value="DUF5690"/>
    <property type="match status" value="1"/>
</dbReference>
<dbReference type="EMBL" id="CZAE01000013">
    <property type="protein sequence ID" value="CUP55745.1"/>
    <property type="molecule type" value="Genomic_DNA"/>
</dbReference>
<keyword evidence="1" id="KW-0472">Membrane</keyword>
<dbReference type="InterPro" id="IPR043745">
    <property type="entry name" value="DUF5690"/>
</dbReference>
<name>A0A3E5FZT0_9BACE</name>
<dbReference type="RefSeq" id="WP_010537428.1">
    <property type="nucleotide sequence ID" value="NZ_CABMFH010000050.1"/>
</dbReference>
<accession>A0A3E5FZT0</accession>
<protein>
    <submittedName>
        <fullName evidence="3">DUF5690 family protein</fullName>
    </submittedName>
    <submittedName>
        <fullName evidence="2">Putative transmembrane protein</fullName>
    </submittedName>
</protein>
<evidence type="ECO:0000313" key="4">
    <source>
        <dbReference type="Proteomes" id="UP000095606"/>
    </source>
</evidence>
<reference evidence="3" key="2">
    <citation type="submission" date="2022-08" db="EMBL/GenBank/DDBJ databases">
        <title>Genome Sequencing of Bacteroides fragilis Group Isolates with Nanopore Technology.</title>
        <authorList>
            <person name="Tisza M.J."/>
            <person name="Smith D."/>
            <person name="Dekker J.P."/>
        </authorList>
    </citation>
    <scope>NUCLEOTIDE SEQUENCE</scope>
    <source>
        <strain evidence="3">BFG-351</strain>
    </source>
</reference>
<feature type="transmembrane region" description="Helical" evidence="1">
    <location>
        <begin position="329"/>
        <end position="349"/>
    </location>
</feature>
<feature type="transmembrane region" description="Helical" evidence="1">
    <location>
        <begin position="117"/>
        <end position="138"/>
    </location>
</feature>
<dbReference type="SUPFAM" id="SSF103473">
    <property type="entry name" value="MFS general substrate transporter"/>
    <property type="match status" value="1"/>
</dbReference>
<reference evidence="2 4" key="1">
    <citation type="submission" date="2015-09" db="EMBL/GenBank/DDBJ databases">
        <authorList>
            <consortium name="Pathogen Informatics"/>
        </authorList>
    </citation>
    <scope>NUCLEOTIDE SEQUENCE [LARGE SCALE GENOMIC DNA]</scope>
    <source>
        <strain evidence="2 4">2789STDY5834846</strain>
    </source>
</reference>
<keyword evidence="1 2" id="KW-0812">Transmembrane</keyword>
<dbReference type="Proteomes" id="UP001204548">
    <property type="component" value="Unassembled WGS sequence"/>
</dbReference>
<gene>
    <name evidence="2" type="ORF">ERS852461_02854</name>
    <name evidence="3" type="ORF">NXW97_11975</name>
</gene>
<feature type="transmembrane region" description="Helical" evidence="1">
    <location>
        <begin position="150"/>
        <end position="172"/>
    </location>
</feature>
<keyword evidence="1" id="KW-1133">Transmembrane helix</keyword>
<accession>A0A174PBG5</accession>
<dbReference type="Proteomes" id="UP000095606">
    <property type="component" value="Unassembled WGS sequence"/>
</dbReference>
<dbReference type="EMBL" id="JANUTS010000001">
    <property type="protein sequence ID" value="MCS2792714.1"/>
    <property type="molecule type" value="Genomic_DNA"/>
</dbReference>
<feature type="transmembrane region" description="Helical" evidence="1">
    <location>
        <begin position="91"/>
        <end position="111"/>
    </location>
</feature>
<proteinExistence type="predicted"/>